<reference evidence="7 8" key="1">
    <citation type="submission" date="2022-04" db="EMBL/GenBank/DDBJ databases">
        <title>Genome sequence of C. roseum typestrain.</title>
        <authorList>
            <person name="Poehlein A."/>
            <person name="Schoch T."/>
            <person name="Duerre P."/>
            <person name="Daniel R."/>
        </authorList>
    </citation>
    <scope>NUCLEOTIDE SEQUENCE [LARGE SCALE GENOMIC DNA]</scope>
    <source>
        <strain evidence="7 8">DSM 7320</strain>
    </source>
</reference>
<evidence type="ECO:0000256" key="4">
    <source>
        <dbReference type="RuleBase" id="RU003719"/>
    </source>
</evidence>
<evidence type="ECO:0000259" key="5">
    <source>
        <dbReference type="Pfam" id="PF00389"/>
    </source>
</evidence>
<dbReference type="InterPro" id="IPR029752">
    <property type="entry name" value="D-isomer_DH_CS1"/>
</dbReference>
<accession>A0A1S8M804</accession>
<feature type="domain" description="D-isomer specific 2-hydroxyacid dehydrogenase NAD-binding" evidence="6">
    <location>
        <begin position="109"/>
        <end position="295"/>
    </location>
</feature>
<keyword evidence="8" id="KW-1185">Reference proteome</keyword>
<dbReference type="InterPro" id="IPR006139">
    <property type="entry name" value="D-isomer_2_OHA_DH_cat_dom"/>
</dbReference>
<feature type="domain" description="D-isomer specific 2-hydroxyacid dehydrogenase catalytic" evidence="5">
    <location>
        <begin position="6"/>
        <end position="324"/>
    </location>
</feature>
<dbReference type="InterPro" id="IPR058205">
    <property type="entry name" value="D-LDH-like"/>
</dbReference>
<comment type="similarity">
    <text evidence="1 4">Belongs to the D-isomer specific 2-hydroxyacid dehydrogenase family.</text>
</comment>
<dbReference type="EMBL" id="CP096983">
    <property type="protein sequence ID" value="URZ12727.1"/>
    <property type="molecule type" value="Genomic_DNA"/>
</dbReference>
<dbReference type="Proteomes" id="UP000190951">
    <property type="component" value="Chromosome"/>
</dbReference>
<dbReference type="Gene3D" id="3.40.50.720">
    <property type="entry name" value="NAD(P)-binding Rossmann-like Domain"/>
    <property type="match status" value="2"/>
</dbReference>
<dbReference type="Pfam" id="PF02826">
    <property type="entry name" value="2-Hacid_dh_C"/>
    <property type="match status" value="1"/>
</dbReference>
<dbReference type="GO" id="GO:0051287">
    <property type="term" value="F:NAD binding"/>
    <property type="evidence" value="ECO:0007669"/>
    <property type="project" value="InterPro"/>
</dbReference>
<dbReference type="Pfam" id="PF00389">
    <property type="entry name" value="2-Hacid_dh"/>
    <property type="match status" value="1"/>
</dbReference>
<dbReference type="InterPro" id="IPR006140">
    <property type="entry name" value="D-isomer_DH_NAD-bd"/>
</dbReference>
<evidence type="ECO:0000259" key="6">
    <source>
        <dbReference type="Pfam" id="PF02826"/>
    </source>
</evidence>
<evidence type="ECO:0000256" key="1">
    <source>
        <dbReference type="ARBA" id="ARBA00005854"/>
    </source>
</evidence>
<dbReference type="PROSITE" id="PS00065">
    <property type="entry name" value="D_2_HYDROXYACID_DH_1"/>
    <property type="match status" value="1"/>
</dbReference>
<evidence type="ECO:0000313" key="7">
    <source>
        <dbReference type="EMBL" id="URZ12727.1"/>
    </source>
</evidence>
<dbReference type="CDD" id="cd12185">
    <property type="entry name" value="HGDH_LDH_like"/>
    <property type="match status" value="1"/>
</dbReference>
<organism evidence="7 8">
    <name type="scientific">Clostridium felsineum</name>
    <dbReference type="NCBI Taxonomy" id="36839"/>
    <lineage>
        <taxon>Bacteria</taxon>
        <taxon>Bacillati</taxon>
        <taxon>Bacillota</taxon>
        <taxon>Clostridia</taxon>
        <taxon>Eubacteriales</taxon>
        <taxon>Clostridiaceae</taxon>
        <taxon>Clostridium</taxon>
    </lineage>
</organism>
<dbReference type="PROSITE" id="PS00670">
    <property type="entry name" value="D_2_HYDROXYACID_DH_2"/>
    <property type="match status" value="1"/>
</dbReference>
<sequence length="326" mass="36537">MKILAFEVREDEELYFKKYADKYNCEITLTEAPLNFETLPMANGYDGVSILGKSHLTADIEDNLKASKVNFCSTRTVGFNHIDIEHAHKIGLKVANSNYPPTGVAEHTVMLILMSLRNYKQAMWRGQVNDYSLSGLKGRELNSLTVGIIGTGKIGQCVIKNLFGFGCKILACDKYENDEIKKYATYTDLDTLITSSDIISLHTPLLESTYHLINDEKINKMKDNVVLINCARGELMDINALIYGVESKKIGALGLDVIEGEDGLYHEDKRSDIISNQKIAYLRQFPNVILTQHMAFYTDTAVENMVKCSIEAIHDFVKKGDCPTSI</sequence>
<evidence type="ECO:0000313" key="8">
    <source>
        <dbReference type="Proteomes" id="UP000190951"/>
    </source>
</evidence>
<evidence type="ECO:0000256" key="2">
    <source>
        <dbReference type="ARBA" id="ARBA00023002"/>
    </source>
</evidence>
<proteinExistence type="inferred from homology"/>
<protein>
    <submittedName>
        <fullName evidence="7">Phenyllactate dehydrogenase</fullName>
        <ecNumber evidence="7">1.1.1.-</ecNumber>
    </submittedName>
</protein>
<dbReference type="SUPFAM" id="SSF51735">
    <property type="entry name" value="NAD(P)-binding Rossmann-fold domains"/>
    <property type="match status" value="1"/>
</dbReference>
<gene>
    <name evidence="7" type="primary">fldH_2</name>
    <name evidence="7" type="ORF">CROST_034720</name>
</gene>
<keyword evidence="3" id="KW-0520">NAD</keyword>
<dbReference type="InterPro" id="IPR036291">
    <property type="entry name" value="NAD(P)-bd_dom_sf"/>
</dbReference>
<keyword evidence="2 4" id="KW-0560">Oxidoreductase</keyword>
<dbReference type="SUPFAM" id="SSF52283">
    <property type="entry name" value="Formate/glycerate dehydrogenase catalytic domain-like"/>
    <property type="match status" value="1"/>
</dbReference>
<dbReference type="InterPro" id="IPR029753">
    <property type="entry name" value="D-isomer_DH_CS"/>
</dbReference>
<dbReference type="RefSeq" id="WP_077834146.1">
    <property type="nucleotide sequence ID" value="NZ_CP096983.1"/>
</dbReference>
<dbReference type="GO" id="GO:0008720">
    <property type="term" value="F:D-lactate dehydrogenase (NAD+) activity"/>
    <property type="evidence" value="ECO:0007669"/>
    <property type="project" value="TreeGrafter"/>
</dbReference>
<dbReference type="PANTHER" id="PTHR43026">
    <property type="entry name" value="2-HYDROXYACID DEHYDROGENASE HOMOLOG 1-RELATED"/>
    <property type="match status" value="1"/>
</dbReference>
<dbReference type="PANTHER" id="PTHR43026:SF1">
    <property type="entry name" value="2-HYDROXYACID DEHYDROGENASE HOMOLOG 1-RELATED"/>
    <property type="match status" value="1"/>
</dbReference>
<dbReference type="PROSITE" id="PS00671">
    <property type="entry name" value="D_2_HYDROXYACID_DH_3"/>
    <property type="match status" value="1"/>
</dbReference>
<dbReference type="AlphaFoldDB" id="A0A1S8M804"/>
<evidence type="ECO:0000256" key="3">
    <source>
        <dbReference type="ARBA" id="ARBA00023027"/>
    </source>
</evidence>
<dbReference type="KEGG" id="crw:CROST_034720"/>
<name>A0A1S8M804_9CLOT</name>
<dbReference type="EC" id="1.1.1.-" evidence="7"/>